<dbReference type="Pfam" id="PF06197">
    <property type="entry name" value="DUF998"/>
    <property type="match status" value="1"/>
</dbReference>
<feature type="transmembrane region" description="Helical" evidence="1">
    <location>
        <begin position="110"/>
        <end position="128"/>
    </location>
</feature>
<dbReference type="InterPro" id="IPR009339">
    <property type="entry name" value="DUF998"/>
</dbReference>
<name>A0A0P7ZZZ7_9EURY</name>
<proteinExistence type="predicted"/>
<keyword evidence="1" id="KW-1133">Transmembrane helix</keyword>
<keyword evidence="1" id="KW-0812">Transmembrane</keyword>
<keyword evidence="1" id="KW-0472">Membrane</keyword>
<dbReference type="EMBL" id="LKCM01000410">
    <property type="protein sequence ID" value="KPQ41212.1"/>
    <property type="molecule type" value="Genomic_DNA"/>
</dbReference>
<dbReference type="AlphaFoldDB" id="A0A0P7ZZZ7"/>
<evidence type="ECO:0000313" key="2">
    <source>
        <dbReference type="EMBL" id="KPQ41212.1"/>
    </source>
</evidence>
<dbReference type="Proteomes" id="UP000050360">
    <property type="component" value="Unassembled WGS sequence"/>
</dbReference>
<protein>
    <recommendedName>
        <fullName evidence="4">DUF998 domain-containing protein</fullName>
    </recommendedName>
</protein>
<feature type="transmembrane region" description="Helical" evidence="1">
    <location>
        <begin position="52"/>
        <end position="73"/>
    </location>
</feature>
<comment type="caution">
    <text evidence="2">The sequence shown here is derived from an EMBL/GenBank/DDBJ whole genome shotgun (WGS) entry which is preliminary data.</text>
</comment>
<organism evidence="2 3">
    <name type="scientific">Candidatus Methanoperedens nitratireducens</name>
    <dbReference type="NCBI Taxonomy" id="1392998"/>
    <lineage>
        <taxon>Archaea</taxon>
        <taxon>Methanobacteriati</taxon>
        <taxon>Methanobacteriota</taxon>
        <taxon>Stenosarchaea group</taxon>
        <taxon>Methanomicrobia</taxon>
        <taxon>Methanosarcinales</taxon>
        <taxon>ANME-2 cluster</taxon>
        <taxon>Candidatus Methanoperedentaceae</taxon>
        <taxon>Candidatus Methanoperedens</taxon>
    </lineage>
</organism>
<feature type="transmembrane region" description="Helical" evidence="1">
    <location>
        <begin position="173"/>
        <end position="190"/>
    </location>
</feature>
<feature type="transmembrane region" description="Helical" evidence="1">
    <location>
        <begin position="85"/>
        <end position="104"/>
    </location>
</feature>
<evidence type="ECO:0000313" key="3">
    <source>
        <dbReference type="Proteomes" id="UP000050360"/>
    </source>
</evidence>
<feature type="transmembrane region" description="Helical" evidence="1">
    <location>
        <begin position="140"/>
        <end position="161"/>
    </location>
</feature>
<sequence length="192" mass="20757">MDNRGLAGAFMFVGGVQFAIGMVLAEIFYPGYNVSGNYISDLGATCRETCTIYQPSAFIFNTSAIFLGIFILLSSYCTWLEFKNYLISILIGLSGLGALGVGLFPETAGTLHLIVSLITFLFAALSAIAARNFVKPPFNFFSVFLGFVCLAALVLFGLEFYPGLGPGGMERMIAYPVLLWAIGFGGYLMHDQ</sequence>
<evidence type="ECO:0008006" key="4">
    <source>
        <dbReference type="Google" id="ProtNLM"/>
    </source>
</evidence>
<evidence type="ECO:0000256" key="1">
    <source>
        <dbReference type="SAM" id="Phobius"/>
    </source>
</evidence>
<gene>
    <name evidence="2" type="ORF">MPEBLZ_04235</name>
</gene>
<reference evidence="2 3" key="1">
    <citation type="submission" date="2015-09" db="EMBL/GenBank/DDBJ databases">
        <title>A metagenomics-based metabolic model of nitrate-dependent anaerobic oxidation of methane by Methanoperedens-like archaea.</title>
        <authorList>
            <person name="Arshad A."/>
            <person name="Speth D.R."/>
            <person name="De Graaf R.M."/>
            <person name="Op Den Camp H.J."/>
            <person name="Jetten M.S."/>
            <person name="Welte C.U."/>
        </authorList>
    </citation>
    <scope>NUCLEOTIDE SEQUENCE [LARGE SCALE GENOMIC DNA]</scope>
</reference>
<accession>A0A0P7ZZZ7</accession>
<feature type="transmembrane region" description="Helical" evidence="1">
    <location>
        <begin position="7"/>
        <end position="32"/>
    </location>
</feature>